<evidence type="ECO:0000313" key="1">
    <source>
        <dbReference type="EMBL" id="KAJ7338661.1"/>
    </source>
</evidence>
<dbReference type="GO" id="GO:0008198">
    <property type="term" value="F:ferrous iron binding"/>
    <property type="evidence" value="ECO:0007669"/>
    <property type="project" value="TreeGrafter"/>
</dbReference>
<dbReference type="GO" id="GO:0005737">
    <property type="term" value="C:cytoplasm"/>
    <property type="evidence" value="ECO:0007669"/>
    <property type="project" value="TreeGrafter"/>
</dbReference>
<dbReference type="InterPro" id="IPR001519">
    <property type="entry name" value="Ferritin"/>
</dbReference>
<dbReference type="InterPro" id="IPR012347">
    <property type="entry name" value="Ferritin-like"/>
</dbReference>
<dbReference type="AlphaFoldDB" id="A0A9Q1B5W0"/>
<dbReference type="Proteomes" id="UP001142489">
    <property type="component" value="Unassembled WGS sequence"/>
</dbReference>
<protein>
    <submittedName>
        <fullName evidence="1">Uncharacterized protein</fullName>
    </submittedName>
</protein>
<organism evidence="1 2">
    <name type="scientific">Phrynocephalus forsythii</name>
    <dbReference type="NCBI Taxonomy" id="171643"/>
    <lineage>
        <taxon>Eukaryota</taxon>
        <taxon>Metazoa</taxon>
        <taxon>Chordata</taxon>
        <taxon>Craniata</taxon>
        <taxon>Vertebrata</taxon>
        <taxon>Euteleostomi</taxon>
        <taxon>Lepidosauria</taxon>
        <taxon>Squamata</taxon>
        <taxon>Bifurcata</taxon>
        <taxon>Unidentata</taxon>
        <taxon>Episquamata</taxon>
        <taxon>Toxicofera</taxon>
        <taxon>Iguania</taxon>
        <taxon>Acrodonta</taxon>
        <taxon>Agamidae</taxon>
        <taxon>Agaminae</taxon>
        <taxon>Phrynocephalus</taxon>
    </lineage>
</organism>
<dbReference type="GO" id="GO:0006826">
    <property type="term" value="P:iron ion transport"/>
    <property type="evidence" value="ECO:0007669"/>
    <property type="project" value="InterPro"/>
</dbReference>
<comment type="caution">
    <text evidence="1">The sequence shown here is derived from an EMBL/GenBank/DDBJ whole genome shotgun (WGS) entry which is preliminary data.</text>
</comment>
<dbReference type="PANTHER" id="PTHR11431:SF47">
    <property type="entry name" value="FERRITIN LIGHT CHAIN"/>
    <property type="match status" value="1"/>
</dbReference>
<sequence length="70" mass="8237">MELLPCKLPFSWRRADPHMCYFLETCYLDEEVKPIKTLGDRVTNLKCVRTQDEGRSEYLFDCLTLSESSD</sequence>
<accession>A0A9Q1B5W0</accession>
<dbReference type="OrthoDB" id="186462at2759"/>
<name>A0A9Q1B5W0_9SAUR</name>
<dbReference type="GO" id="GO:0008199">
    <property type="term" value="F:ferric iron binding"/>
    <property type="evidence" value="ECO:0007669"/>
    <property type="project" value="InterPro"/>
</dbReference>
<dbReference type="Gene3D" id="1.20.1260.10">
    <property type="match status" value="1"/>
</dbReference>
<dbReference type="SUPFAM" id="SSF47240">
    <property type="entry name" value="Ferritin-like"/>
    <property type="match status" value="1"/>
</dbReference>
<dbReference type="PANTHER" id="PTHR11431">
    <property type="entry name" value="FERRITIN"/>
    <property type="match status" value="1"/>
</dbReference>
<evidence type="ECO:0000313" key="2">
    <source>
        <dbReference type="Proteomes" id="UP001142489"/>
    </source>
</evidence>
<dbReference type="InterPro" id="IPR009078">
    <property type="entry name" value="Ferritin-like_SF"/>
</dbReference>
<reference evidence="1" key="1">
    <citation type="journal article" date="2023" name="DNA Res.">
        <title>Chromosome-level genome assembly of Phrynocephalus forsythii using third-generation DNA sequencing and Hi-C analysis.</title>
        <authorList>
            <person name="Qi Y."/>
            <person name="Zhao W."/>
            <person name="Zhao Y."/>
            <person name="Niu C."/>
            <person name="Cao S."/>
            <person name="Zhang Y."/>
        </authorList>
    </citation>
    <scope>NUCLEOTIDE SEQUENCE</scope>
    <source>
        <tissue evidence="1">Muscle</tissue>
    </source>
</reference>
<dbReference type="EMBL" id="JAPFRF010000003">
    <property type="protein sequence ID" value="KAJ7338661.1"/>
    <property type="molecule type" value="Genomic_DNA"/>
</dbReference>
<dbReference type="GO" id="GO:0006879">
    <property type="term" value="P:intracellular iron ion homeostasis"/>
    <property type="evidence" value="ECO:0007669"/>
    <property type="project" value="InterPro"/>
</dbReference>
<keyword evidence="2" id="KW-1185">Reference proteome</keyword>
<gene>
    <name evidence="1" type="ORF">JRQ81_012563</name>
</gene>
<proteinExistence type="predicted"/>